<evidence type="ECO:0000313" key="1">
    <source>
        <dbReference type="EMBL" id="QBX34313.1"/>
    </source>
</evidence>
<name>A0A4P7HL09_9RHOB</name>
<dbReference type="KEGG" id="plia:E4191_05970"/>
<gene>
    <name evidence="1" type="primary">phnA</name>
    <name evidence="1" type="ORF">E4191_05970</name>
</gene>
<dbReference type="SUPFAM" id="SSF53649">
    <property type="entry name" value="Alkaline phosphatase-like"/>
    <property type="match status" value="1"/>
</dbReference>
<organism evidence="1 2">
    <name type="scientific">Paracoccus liaowanqingii</name>
    <dbReference type="NCBI Taxonomy" id="2560053"/>
    <lineage>
        <taxon>Bacteria</taxon>
        <taxon>Pseudomonadati</taxon>
        <taxon>Pseudomonadota</taxon>
        <taxon>Alphaproteobacteria</taxon>
        <taxon>Rhodobacterales</taxon>
        <taxon>Paracoccaceae</taxon>
        <taxon>Paracoccus</taxon>
    </lineage>
</organism>
<proteinExistence type="predicted"/>
<dbReference type="PANTHER" id="PTHR10151">
    <property type="entry name" value="ECTONUCLEOTIDE PYROPHOSPHATASE/PHOSPHODIESTERASE"/>
    <property type="match status" value="1"/>
</dbReference>
<dbReference type="Pfam" id="PF01663">
    <property type="entry name" value="Phosphodiest"/>
    <property type="match status" value="1"/>
</dbReference>
<dbReference type="NCBIfam" id="TIGR02335">
    <property type="entry name" value="hydr_PhnA"/>
    <property type="match status" value="1"/>
</dbReference>
<dbReference type="InterPro" id="IPR012710">
    <property type="entry name" value="Phosphonoacetate_hydro"/>
</dbReference>
<dbReference type="EC" id="3.11.1.2" evidence="1"/>
<protein>
    <submittedName>
        <fullName evidence="1">Phosphonoacetate hydrolase</fullName>
        <ecNumber evidence="1">3.11.1.2</ecNumber>
    </submittedName>
</protein>
<dbReference type="Proteomes" id="UP000296374">
    <property type="component" value="Chromosome"/>
</dbReference>
<dbReference type="Gene3D" id="3.30.1360.110">
    <property type="entry name" value="Domain 2, Phosphonoacetate Hydrolase"/>
    <property type="match status" value="1"/>
</dbReference>
<sequence length="408" mass="43106">MTIQINDRDYAMPQKPAVVICLDGCEPDYIDEAIDAGVMPALAKVIAGGTRTLARSAMPSFTNPNNLSIATGAPSSVHGICGNFFLNPQTGEAVMMNSVEFLRAPTIFAGFQKAGAKVAVVTAKDKLRELLGAGLDCAAGAICFSAEKADMAVGAINGLDDAANWLGLPVPAVYSGDLSIFVLKAGVKLMEESRPDILYLSTSDYIQHKHAPGTAEANAFMAEVDDAIARLVAQNIRLVLTADHGMKAKHTPDGRPDVIYLNPLLEGLLGHGRARVILPITDPYVAHHGALGAFATIHVPSDVDPVVVADALARIEGMDQVLTRREACARFDLPADRIGDLVVTCVAGKAIGTAEEEHDLTGLDVPLRSHGGLDEQVVPFIVNGPMGSHQNSTTLRNYDAWITAVGMV</sequence>
<accession>A0A4P7HL09</accession>
<dbReference type="InterPro" id="IPR023116">
    <property type="entry name" value="Phosphonoacetate_hydro_insert"/>
</dbReference>
<dbReference type="PANTHER" id="PTHR10151:SF120">
    <property type="entry name" value="BIS(5'-ADENOSYL)-TRIPHOSPHATASE"/>
    <property type="match status" value="1"/>
</dbReference>
<reference evidence="2" key="1">
    <citation type="submission" date="2019-03" db="EMBL/GenBank/DDBJ databases">
        <authorList>
            <person name="Li J."/>
        </authorList>
    </citation>
    <scope>NUCLEOTIDE SEQUENCE [LARGE SCALE GENOMIC DNA]</scope>
    <source>
        <strain evidence="2">2251</strain>
    </source>
</reference>
<dbReference type="InterPro" id="IPR017850">
    <property type="entry name" value="Alkaline_phosphatase_core_sf"/>
</dbReference>
<keyword evidence="1" id="KW-0378">Hydrolase</keyword>
<evidence type="ECO:0000313" key="2">
    <source>
        <dbReference type="Proteomes" id="UP000296374"/>
    </source>
</evidence>
<dbReference type="InterPro" id="IPR002591">
    <property type="entry name" value="Phosphodiest/P_Trfase"/>
</dbReference>
<dbReference type="Gene3D" id="3.40.720.10">
    <property type="entry name" value="Alkaline Phosphatase, subunit A"/>
    <property type="match status" value="1"/>
</dbReference>
<dbReference type="CDD" id="cd16018">
    <property type="entry name" value="Enpp"/>
    <property type="match status" value="1"/>
</dbReference>
<dbReference type="AlphaFoldDB" id="A0A4P7HL09"/>
<dbReference type="RefSeq" id="WP_135312602.1">
    <property type="nucleotide sequence ID" value="NZ_CP038439.1"/>
</dbReference>
<dbReference type="EMBL" id="CP038439">
    <property type="protein sequence ID" value="QBX34313.1"/>
    <property type="molecule type" value="Genomic_DNA"/>
</dbReference>
<dbReference type="GO" id="GO:0047400">
    <property type="term" value="F:phosphonoacetate hydrolase activity"/>
    <property type="evidence" value="ECO:0007669"/>
    <property type="project" value="UniProtKB-EC"/>
</dbReference>